<gene>
    <name evidence="3" type="ORF">C2G38_2032883</name>
</gene>
<dbReference type="AlphaFoldDB" id="A0A397VN94"/>
<comment type="caution">
    <text evidence="3">The sequence shown here is derived from an EMBL/GenBank/DDBJ whole genome shotgun (WGS) entry which is preliminary data.</text>
</comment>
<keyword evidence="1" id="KW-1133">Transmembrane helix</keyword>
<keyword evidence="1" id="KW-0472">Membrane</keyword>
<name>A0A397VN94_9GLOM</name>
<keyword evidence="1" id="KW-0812">Transmembrane</keyword>
<keyword evidence="2" id="KW-0732">Signal</keyword>
<accession>A0A397VN94</accession>
<reference evidence="3 4" key="1">
    <citation type="submission" date="2018-06" db="EMBL/GenBank/DDBJ databases">
        <title>Comparative genomics reveals the genomic features of Rhizophagus irregularis, R. cerebriforme, R. diaphanum and Gigaspora rosea, and their symbiotic lifestyle signature.</title>
        <authorList>
            <person name="Morin E."/>
            <person name="San Clemente H."/>
            <person name="Chen E.C.H."/>
            <person name="De La Providencia I."/>
            <person name="Hainaut M."/>
            <person name="Kuo A."/>
            <person name="Kohler A."/>
            <person name="Murat C."/>
            <person name="Tang N."/>
            <person name="Roy S."/>
            <person name="Loubradou J."/>
            <person name="Henrissat B."/>
            <person name="Grigoriev I.V."/>
            <person name="Corradi N."/>
            <person name="Roux C."/>
            <person name="Martin F.M."/>
        </authorList>
    </citation>
    <scope>NUCLEOTIDE SEQUENCE [LARGE SCALE GENOMIC DNA]</scope>
    <source>
        <strain evidence="3 4">DAOM 194757</strain>
    </source>
</reference>
<evidence type="ECO:0008006" key="5">
    <source>
        <dbReference type="Google" id="ProtNLM"/>
    </source>
</evidence>
<organism evidence="3 4">
    <name type="scientific">Gigaspora rosea</name>
    <dbReference type="NCBI Taxonomy" id="44941"/>
    <lineage>
        <taxon>Eukaryota</taxon>
        <taxon>Fungi</taxon>
        <taxon>Fungi incertae sedis</taxon>
        <taxon>Mucoromycota</taxon>
        <taxon>Glomeromycotina</taxon>
        <taxon>Glomeromycetes</taxon>
        <taxon>Diversisporales</taxon>
        <taxon>Gigasporaceae</taxon>
        <taxon>Gigaspora</taxon>
    </lineage>
</organism>
<evidence type="ECO:0000256" key="1">
    <source>
        <dbReference type="SAM" id="Phobius"/>
    </source>
</evidence>
<evidence type="ECO:0000313" key="3">
    <source>
        <dbReference type="EMBL" id="RIB23271.1"/>
    </source>
</evidence>
<proteinExistence type="predicted"/>
<dbReference type="OrthoDB" id="2445954at2759"/>
<feature type="transmembrane region" description="Helical" evidence="1">
    <location>
        <begin position="808"/>
        <end position="833"/>
    </location>
</feature>
<keyword evidence="4" id="KW-1185">Reference proteome</keyword>
<feature type="signal peptide" evidence="2">
    <location>
        <begin position="1"/>
        <end position="29"/>
    </location>
</feature>
<sequence length="860" mass="95826">MNLSSYHCKLISQCLYLLLLSVLITSSESQTTTSNFAYINYTESTSGTSYPLNPPQVVTVHTYDDGSLLVSVAREIYSTQKNKVISRASVQEYNCTGQSLEQILRLRIIQLDGTIKEINPHLSLDPMNFCILNDSYGNPVNPISIYPLYKPFILINYVKASNLNDLNTYEEWGSVIDDNGKILSDNSGNLSKLTSHNVTLIDPNLISTNASFMITTIATGTGDYAILSVNSSSTASLSQPGGLYMTIISYNKTDISDQVLLHQITLSNVSFLGLYCDLAPNKIGYMCIIETSYNNSQTLQKTYMNIRFLTSESVTSIDLLSNSPNISSLGITSPSLGIQAMVFGGYIFYAMATNQEYYIWTYDENNNNTGQLGPLHTNKYAANPIFNNINQNNLNAANSIMKNNNTFVLALATPNYGYGNLQVVNIDPSPSNMTGVQNSKVDSNTNTLSITFKNPVILSTGFITIYKSSDNTIRQQVKGTMSEYVQIINDNHTIVSISIIGSTFNEYDEIYYVQMDANFVRDEKLYEPLTGIDEGIVRYQSENIPRPSEEAAIYYARLTPDATKSFKSLAEANKTVYFNDLLQDMAKKLPIRPELLSINDGYQYISINSIDSLQFAIRVNKTNSKLDNNNTVPGIVSDIKNMILNKKITTFAEGITNDLDDTFGFRRRVDMFGDYKNQIIPFASIAAGNTILYLSSRSNSDVPDNFKQIINTFSAGLFSASHTTFSSIFSFSDVNNYPQFNIARKGFRGMNILDLITFGLTLYNSETSLLVNDAQFDKLFGEDKFIADVRAIADIFIKSIPQLVTQALYFHLIVTYSVIPFFTLCTTAFMILLSSLQAILKFCKKDEKANDNGNGQDEEK</sequence>
<feature type="chain" id="PRO_5017380484" description="SbsA Ig-like domain-containing protein" evidence="2">
    <location>
        <begin position="30"/>
        <end position="860"/>
    </location>
</feature>
<dbReference type="EMBL" id="QKWP01000270">
    <property type="protein sequence ID" value="RIB23271.1"/>
    <property type="molecule type" value="Genomic_DNA"/>
</dbReference>
<evidence type="ECO:0000313" key="4">
    <source>
        <dbReference type="Proteomes" id="UP000266673"/>
    </source>
</evidence>
<evidence type="ECO:0000256" key="2">
    <source>
        <dbReference type="SAM" id="SignalP"/>
    </source>
</evidence>
<dbReference type="Proteomes" id="UP000266673">
    <property type="component" value="Unassembled WGS sequence"/>
</dbReference>
<protein>
    <recommendedName>
        <fullName evidence="5">SbsA Ig-like domain-containing protein</fullName>
    </recommendedName>
</protein>